<accession>A0ACC2F518</accession>
<dbReference type="Proteomes" id="UP001157502">
    <property type="component" value="Chromosome 34"/>
</dbReference>
<evidence type="ECO:0000313" key="1">
    <source>
        <dbReference type="EMBL" id="KAJ7986446.1"/>
    </source>
</evidence>
<gene>
    <name evidence="1" type="ORF">DPEC_G00339970</name>
</gene>
<evidence type="ECO:0000313" key="2">
    <source>
        <dbReference type="Proteomes" id="UP001157502"/>
    </source>
</evidence>
<sequence length="84" mass="8824">MSGRRFSSSMSCRPTEIMQQIGGAQGLAAAVGLAPTPGCRSLLAYHCPYLSSSFPAVSCQSMFGVNTLSRLPMSCLVSCFSIIV</sequence>
<organism evidence="1 2">
    <name type="scientific">Dallia pectoralis</name>
    <name type="common">Alaska blackfish</name>
    <dbReference type="NCBI Taxonomy" id="75939"/>
    <lineage>
        <taxon>Eukaryota</taxon>
        <taxon>Metazoa</taxon>
        <taxon>Chordata</taxon>
        <taxon>Craniata</taxon>
        <taxon>Vertebrata</taxon>
        <taxon>Euteleostomi</taxon>
        <taxon>Actinopterygii</taxon>
        <taxon>Neopterygii</taxon>
        <taxon>Teleostei</taxon>
        <taxon>Protacanthopterygii</taxon>
        <taxon>Esociformes</taxon>
        <taxon>Umbridae</taxon>
        <taxon>Dallia</taxon>
    </lineage>
</organism>
<dbReference type="EMBL" id="CM055761">
    <property type="protein sequence ID" value="KAJ7986446.1"/>
    <property type="molecule type" value="Genomic_DNA"/>
</dbReference>
<comment type="caution">
    <text evidence="1">The sequence shown here is derived from an EMBL/GenBank/DDBJ whole genome shotgun (WGS) entry which is preliminary data.</text>
</comment>
<protein>
    <submittedName>
        <fullName evidence="1">Uncharacterized protein</fullName>
    </submittedName>
</protein>
<name>A0ACC2F518_DALPE</name>
<reference evidence="1" key="1">
    <citation type="submission" date="2021-05" db="EMBL/GenBank/DDBJ databases">
        <authorList>
            <person name="Pan Q."/>
            <person name="Jouanno E."/>
            <person name="Zahm M."/>
            <person name="Klopp C."/>
            <person name="Cabau C."/>
            <person name="Louis A."/>
            <person name="Berthelot C."/>
            <person name="Parey E."/>
            <person name="Roest Crollius H."/>
            <person name="Montfort J."/>
            <person name="Robinson-Rechavi M."/>
            <person name="Bouchez O."/>
            <person name="Lampietro C."/>
            <person name="Lopez Roques C."/>
            <person name="Donnadieu C."/>
            <person name="Postlethwait J."/>
            <person name="Bobe J."/>
            <person name="Dillon D."/>
            <person name="Chandos A."/>
            <person name="von Hippel F."/>
            <person name="Guiguen Y."/>
        </authorList>
    </citation>
    <scope>NUCLEOTIDE SEQUENCE</scope>
    <source>
        <strain evidence="1">YG-Jan2019</strain>
    </source>
</reference>
<proteinExistence type="predicted"/>
<keyword evidence="2" id="KW-1185">Reference proteome</keyword>
<feature type="non-terminal residue" evidence="1">
    <location>
        <position position="84"/>
    </location>
</feature>